<name>A0A2V2MVS1_9EURY</name>
<protein>
    <submittedName>
        <fullName evidence="1">Uncharacterized protein</fullName>
    </submittedName>
</protein>
<dbReference type="EMBL" id="QGMZ01000082">
    <property type="protein sequence ID" value="PWR69486.1"/>
    <property type="molecule type" value="Genomic_DNA"/>
</dbReference>
<sequence length="60" mass="7182">MIESKKIFPIFYILQLKFIPLKRLYLKIPDPKSTEDISRYAFNLGPHLQQQRVEVSIFQT</sequence>
<reference evidence="1 2" key="1">
    <citation type="submission" date="2018-05" db="EMBL/GenBank/DDBJ databases">
        <title>Draft genome of Methanospirillum stamsii Pt1.</title>
        <authorList>
            <person name="Dueholm M.S."/>
            <person name="Nielsen P.H."/>
            <person name="Bakmann L.F."/>
            <person name="Otzen D.E."/>
        </authorList>
    </citation>
    <scope>NUCLEOTIDE SEQUENCE [LARGE SCALE GENOMIC DNA]</scope>
    <source>
        <strain evidence="1 2">Pt1</strain>
    </source>
</reference>
<comment type="caution">
    <text evidence="1">The sequence shown here is derived from an EMBL/GenBank/DDBJ whole genome shotgun (WGS) entry which is preliminary data.</text>
</comment>
<organism evidence="1 2">
    <name type="scientific">Methanospirillum stamsii</name>
    <dbReference type="NCBI Taxonomy" id="1277351"/>
    <lineage>
        <taxon>Archaea</taxon>
        <taxon>Methanobacteriati</taxon>
        <taxon>Methanobacteriota</taxon>
        <taxon>Stenosarchaea group</taxon>
        <taxon>Methanomicrobia</taxon>
        <taxon>Methanomicrobiales</taxon>
        <taxon>Methanospirillaceae</taxon>
        <taxon>Methanospirillum</taxon>
    </lineage>
</organism>
<gene>
    <name evidence="1" type="ORF">DLD82_18045</name>
</gene>
<dbReference type="AlphaFoldDB" id="A0A2V2MVS1"/>
<accession>A0A2V2MVS1</accession>
<keyword evidence="2" id="KW-1185">Reference proteome</keyword>
<dbReference type="Proteomes" id="UP000245934">
    <property type="component" value="Unassembled WGS sequence"/>
</dbReference>
<proteinExistence type="predicted"/>
<evidence type="ECO:0000313" key="1">
    <source>
        <dbReference type="EMBL" id="PWR69486.1"/>
    </source>
</evidence>
<evidence type="ECO:0000313" key="2">
    <source>
        <dbReference type="Proteomes" id="UP000245934"/>
    </source>
</evidence>